<dbReference type="CDD" id="cd06661">
    <property type="entry name" value="GGCT_like"/>
    <property type="match status" value="1"/>
</dbReference>
<sequence length="120" mass="13879">MTNFFYYFAYGSNLLKDRIRVQIKGAEYECNGVLNDFKLSFVHNSERWRGALATIKESGGSEMLFQVWGCVWRVPHEFALELDKQEIGYHRLEAITAIEDNGYKGRVEVDIDAIKHLNSV</sequence>
<feature type="active site" description="Proton acceptor" evidence="3">
    <location>
        <position position="86"/>
    </location>
</feature>
<evidence type="ECO:0000313" key="6">
    <source>
        <dbReference type="WBParaSite" id="Hba_09481"/>
    </source>
</evidence>
<name>A0A1I7WW83_HETBA</name>
<keyword evidence="5" id="KW-1185">Reference proteome</keyword>
<evidence type="ECO:0000313" key="5">
    <source>
        <dbReference type="Proteomes" id="UP000095283"/>
    </source>
</evidence>
<dbReference type="GO" id="GO:0003839">
    <property type="term" value="F:gamma-glutamylcyclotransferase activity"/>
    <property type="evidence" value="ECO:0007669"/>
    <property type="project" value="UniProtKB-EC"/>
</dbReference>
<evidence type="ECO:0000256" key="4">
    <source>
        <dbReference type="PIRSR" id="PIRSR617939-2"/>
    </source>
</evidence>
<dbReference type="InterPro" id="IPR013024">
    <property type="entry name" value="GGCT-like"/>
</dbReference>
<dbReference type="InterPro" id="IPR017939">
    <property type="entry name" value="G-Glutamylcylcotransferase"/>
</dbReference>
<accession>A0A1I7WW83</accession>
<dbReference type="WBParaSite" id="Hba_09481">
    <property type="protein sequence ID" value="Hba_09481"/>
    <property type="gene ID" value="Hba_09481"/>
</dbReference>
<keyword evidence="2" id="KW-0456">Lyase</keyword>
<dbReference type="SUPFAM" id="SSF110857">
    <property type="entry name" value="Gamma-glutamyl cyclotransferase-like"/>
    <property type="match status" value="1"/>
</dbReference>
<protein>
    <recommendedName>
        <fullName evidence="1">gamma-glutamylcyclotransferase</fullName>
        <ecNumber evidence="1">4.3.2.9</ecNumber>
    </recommendedName>
</protein>
<dbReference type="AlphaFoldDB" id="A0A1I7WW83"/>
<evidence type="ECO:0000256" key="3">
    <source>
        <dbReference type="PIRSR" id="PIRSR617939-1"/>
    </source>
</evidence>
<dbReference type="InterPro" id="IPR036568">
    <property type="entry name" value="GGCT-like_sf"/>
</dbReference>
<dbReference type="Gene3D" id="3.10.490.10">
    <property type="entry name" value="Gamma-glutamyl cyclotransferase-like"/>
    <property type="match status" value="1"/>
</dbReference>
<dbReference type="EC" id="4.3.2.9" evidence="1"/>
<dbReference type="PANTHER" id="PTHR12935:SF0">
    <property type="entry name" value="GAMMA-GLUTAMYLCYCLOTRANSFERASE"/>
    <property type="match status" value="1"/>
</dbReference>
<dbReference type="PANTHER" id="PTHR12935">
    <property type="entry name" value="GAMMA-GLUTAMYLCYCLOTRANSFERASE"/>
    <property type="match status" value="1"/>
</dbReference>
<reference evidence="6" key="1">
    <citation type="submission" date="2016-11" db="UniProtKB">
        <authorList>
            <consortium name="WormBaseParasite"/>
        </authorList>
    </citation>
    <scope>IDENTIFICATION</scope>
</reference>
<feature type="binding site" evidence="4">
    <location>
        <begin position="7"/>
        <end position="12"/>
    </location>
    <ligand>
        <name>substrate</name>
    </ligand>
</feature>
<evidence type="ECO:0000256" key="1">
    <source>
        <dbReference type="ARBA" id="ARBA00012346"/>
    </source>
</evidence>
<organism evidence="5 6">
    <name type="scientific">Heterorhabditis bacteriophora</name>
    <name type="common">Entomopathogenic nematode worm</name>
    <dbReference type="NCBI Taxonomy" id="37862"/>
    <lineage>
        <taxon>Eukaryota</taxon>
        <taxon>Metazoa</taxon>
        <taxon>Ecdysozoa</taxon>
        <taxon>Nematoda</taxon>
        <taxon>Chromadorea</taxon>
        <taxon>Rhabditida</taxon>
        <taxon>Rhabditina</taxon>
        <taxon>Rhabditomorpha</taxon>
        <taxon>Strongyloidea</taxon>
        <taxon>Heterorhabditidae</taxon>
        <taxon>Heterorhabditis</taxon>
    </lineage>
</organism>
<dbReference type="Proteomes" id="UP000095283">
    <property type="component" value="Unplaced"/>
</dbReference>
<proteinExistence type="predicted"/>
<evidence type="ECO:0000256" key="2">
    <source>
        <dbReference type="ARBA" id="ARBA00023239"/>
    </source>
</evidence>